<feature type="transmembrane region" description="Helical" evidence="2">
    <location>
        <begin position="274"/>
        <end position="297"/>
    </location>
</feature>
<evidence type="ECO:0000256" key="1">
    <source>
        <dbReference type="SAM" id="MobiDB-lite"/>
    </source>
</evidence>
<feature type="compositionally biased region" description="Basic and acidic residues" evidence="1">
    <location>
        <begin position="68"/>
        <end position="78"/>
    </location>
</feature>
<protein>
    <submittedName>
        <fullName evidence="3">Uncharacterized protein</fullName>
    </submittedName>
</protein>
<keyword evidence="2" id="KW-1133">Transmembrane helix</keyword>
<feature type="transmembrane region" description="Helical" evidence="2">
    <location>
        <begin position="412"/>
        <end position="431"/>
    </location>
</feature>
<keyword evidence="4" id="KW-1185">Reference proteome</keyword>
<dbReference type="EMBL" id="BRPK01000016">
    <property type="protein sequence ID" value="GLB44265.1"/>
    <property type="molecule type" value="Genomic_DNA"/>
</dbReference>
<feature type="transmembrane region" description="Helical" evidence="2">
    <location>
        <begin position="196"/>
        <end position="217"/>
    </location>
</feature>
<name>A0A9P3PWH4_LYOSH</name>
<feature type="transmembrane region" description="Helical" evidence="2">
    <location>
        <begin position="373"/>
        <end position="392"/>
    </location>
</feature>
<evidence type="ECO:0000313" key="4">
    <source>
        <dbReference type="Proteomes" id="UP001063166"/>
    </source>
</evidence>
<evidence type="ECO:0000313" key="3">
    <source>
        <dbReference type="EMBL" id="GLB44265.1"/>
    </source>
</evidence>
<keyword evidence="2" id="KW-0472">Membrane</keyword>
<proteinExistence type="predicted"/>
<evidence type="ECO:0000256" key="2">
    <source>
        <dbReference type="SAM" id="Phobius"/>
    </source>
</evidence>
<reference evidence="3" key="1">
    <citation type="submission" date="2022-07" db="EMBL/GenBank/DDBJ databases">
        <title>The genome of Lyophyllum shimeji provides insight into the initial evolution of ectomycorrhizal fungal genome.</title>
        <authorList>
            <person name="Kobayashi Y."/>
            <person name="Shibata T."/>
            <person name="Hirakawa H."/>
            <person name="Shigenobu S."/>
            <person name="Nishiyama T."/>
            <person name="Yamada A."/>
            <person name="Hasebe M."/>
            <person name="Kawaguchi M."/>
        </authorList>
    </citation>
    <scope>NUCLEOTIDE SEQUENCE</scope>
    <source>
        <strain evidence="3">AT787</strain>
    </source>
</reference>
<dbReference type="Proteomes" id="UP001063166">
    <property type="component" value="Unassembled WGS sequence"/>
</dbReference>
<feature type="transmembrane region" description="Helical" evidence="2">
    <location>
        <begin position="304"/>
        <end position="326"/>
    </location>
</feature>
<feature type="region of interest" description="Disordered" evidence="1">
    <location>
        <begin position="51"/>
        <end position="93"/>
    </location>
</feature>
<comment type="caution">
    <text evidence="3">The sequence shown here is derived from an EMBL/GenBank/DDBJ whole genome shotgun (WGS) entry which is preliminary data.</text>
</comment>
<organism evidence="3 4">
    <name type="scientific">Lyophyllum shimeji</name>
    <name type="common">Hon-shimeji</name>
    <name type="synonym">Tricholoma shimeji</name>
    <dbReference type="NCBI Taxonomy" id="47721"/>
    <lineage>
        <taxon>Eukaryota</taxon>
        <taxon>Fungi</taxon>
        <taxon>Dikarya</taxon>
        <taxon>Basidiomycota</taxon>
        <taxon>Agaricomycotina</taxon>
        <taxon>Agaricomycetes</taxon>
        <taxon>Agaricomycetidae</taxon>
        <taxon>Agaricales</taxon>
        <taxon>Tricholomatineae</taxon>
        <taxon>Lyophyllaceae</taxon>
        <taxon>Lyophyllum</taxon>
    </lineage>
</organism>
<dbReference type="AlphaFoldDB" id="A0A9P3PWH4"/>
<gene>
    <name evidence="3" type="ORF">LshimejAT787_1601950</name>
</gene>
<feature type="compositionally biased region" description="Low complexity" evidence="1">
    <location>
        <begin position="51"/>
        <end position="63"/>
    </location>
</feature>
<dbReference type="OrthoDB" id="3351993at2759"/>
<keyword evidence="2" id="KW-0812">Transmembrane</keyword>
<feature type="transmembrane region" description="Helical" evidence="2">
    <location>
        <begin position="19"/>
        <end position="40"/>
    </location>
</feature>
<sequence length="450" mass="50043">MSYNEPACWVSGNADVAGIGVRAAAYIQACLAGFNLMYMFHRVVQERRRNAAQTAGAADAEQQPTGETAREEASRQRVDAPAPPDSAPRRPLSAQRAHFAEVEVAVRKFADENTDYLGMEKALERSILMVGVAVIVSAIVEASSPNGLTAYHTLTVLNVSQINNWAGYLLTFISHELRLSSVLTPRKQLPEAMQKFRTSIPLVLHSMAMSGFGIYFWRYSKYFSIFPAAPDGMQPPCQPVAYLWVFSPVEISSLAVRAASVVFYGTAAIPFFHLLLWVLVLLFMTIIALFTMLLLVLALIPMVALLFAIAYIVAVPVATLIVDPISNLTSYARKTSPVQESPSRRLFKQLWNAYRIFLALLARGFLRIQGERIWFLYPAGLLACGPLIYSIVATERTVHINEVYVADAENKWTYGQILALSSALVATYLYAHEFVTMVRKRRKPKGKLHT</sequence>
<accession>A0A9P3PWH4</accession>